<dbReference type="Gene3D" id="3.40.50.11860">
    <property type="entry name" value="Diphthamide synthesis DPH1/DPH2 domain 3"/>
    <property type="match status" value="1"/>
</dbReference>
<dbReference type="GO" id="GO:0046872">
    <property type="term" value="F:metal ion binding"/>
    <property type="evidence" value="ECO:0007669"/>
    <property type="project" value="UniProtKB-KW"/>
</dbReference>
<evidence type="ECO:0000313" key="11">
    <source>
        <dbReference type="Proteomes" id="UP001174936"/>
    </source>
</evidence>
<keyword evidence="7" id="KW-0963">Cytoplasm</keyword>
<evidence type="ECO:0000256" key="6">
    <source>
        <dbReference type="ARBA" id="ARBA00023014"/>
    </source>
</evidence>
<feature type="compositionally biased region" description="Acidic residues" evidence="8">
    <location>
        <begin position="760"/>
        <end position="772"/>
    </location>
</feature>
<keyword evidence="11" id="KW-1185">Reference proteome</keyword>
<keyword evidence="9" id="KW-0732">Signal</keyword>
<dbReference type="SFLD" id="SFLDF00408">
    <property type="entry name" value="Diphthamide_biosynthesis_famil"/>
    <property type="match status" value="1"/>
</dbReference>
<dbReference type="EMBL" id="JAULSV010000003">
    <property type="protein sequence ID" value="KAK0648715.1"/>
    <property type="molecule type" value="Genomic_DNA"/>
</dbReference>
<dbReference type="SUPFAM" id="SSF63829">
    <property type="entry name" value="Calcium-dependent phosphotriesterase"/>
    <property type="match status" value="1"/>
</dbReference>
<dbReference type="Pfam" id="PF01866">
    <property type="entry name" value="Diphthamide_syn"/>
    <property type="match status" value="1"/>
</dbReference>
<evidence type="ECO:0000256" key="2">
    <source>
        <dbReference type="ARBA" id="ARBA00005156"/>
    </source>
</evidence>
<feature type="region of interest" description="Disordered" evidence="8">
    <location>
        <begin position="857"/>
        <end position="881"/>
    </location>
</feature>
<dbReference type="GO" id="GO:0005737">
    <property type="term" value="C:cytoplasm"/>
    <property type="evidence" value="ECO:0007669"/>
    <property type="project" value="UniProtKB-SubCell"/>
</dbReference>
<dbReference type="NCBIfam" id="TIGR00272">
    <property type="entry name" value="DPH2"/>
    <property type="match status" value="1"/>
</dbReference>
<sequence>MIHVPKLFAAVFAAIATTQALKPPEPHLPLPNNLVAQFPNLSWIENIAVRHNGDLLLTQLPVSITTNVSLYTVLNPSSISPTLTPIQIHTFNDTNSLFGIAESATTPDLFVLVGGNLPTSPSPRTYPVWTVDFRGHNHLPKITEITKLTSAELPNGVAAIPHRDAVLVADSWAGLTWHVNIKTGNVSLGIQVPEMAPPSGSPATTVGINGVKIHKGYLYWTNSGLVTLYRVRIDAEGRQAQGSKVETVAKLDAAFLDDFAIGEDGIIWVATNVNNTLIAVRPDTGENVVVEGAVAEMTLAGDTAAAFGRGKDDGCTRRHWGRGVQNFLLQAMNPTFEESSHLTDNELSAAPALSTPADHLFEHIEPEVPDAETELQAQKLSDAELCDVYEIARTAREIRDGGKKRVGLQFPDHMLRDAPRVVGALSAELVALSAGTTDGKGIAPERIYILADTSYSACCVDEIAAEHANVDVVVHYGRSCLSPTSRLPVIYVFTQHKLDRDSTLAAFEKEFPDKDSKVVLMADVTYQDHVPALAKELEARGYVAMLSTEIVHDPMGKIPNRKIVSPTGEPSCPDFDHKEYSIFHISNPPTALFLALTSRVKSLHIHATSTSSQEPPSTQRLLGRRYARLLSLASAGVIGILVNTLSVSNYLASIDSIRKQIAAAGKKSYTVVVGKLNPAKLANFAEVDGWVVVGCWESSLVEDDAGFYRPVITPFELEVALAGDDTRTWTGEWWGGIEGVLKEEGDAPDQKQDQSREDGIEVGEDDSEEESAPPEFDLRTGRLISHSRPMRRVEKKAKAPSEGAGAANGTEPSTSSALALRAKAELATVNGVVSPGAEFLRSQRTWQGLGSDYTAEESTAIEEGRSGVARGYTVGEDAEKR</sequence>
<dbReference type="InterPro" id="IPR016435">
    <property type="entry name" value="DPH1/DPH2"/>
</dbReference>
<feature type="chain" id="PRO_5041264445" description="2-(3-amino-3-carboxypropyl)histidine synthase subunit 2" evidence="9">
    <location>
        <begin position="21"/>
        <end position="881"/>
    </location>
</feature>
<protein>
    <recommendedName>
        <fullName evidence="7">2-(3-amino-3-carboxypropyl)histidine synthase subunit 2</fullName>
    </recommendedName>
</protein>
<comment type="cofactor">
    <cofactor evidence="1">
        <name>[4Fe-4S] cluster</name>
        <dbReference type="ChEBI" id="CHEBI:49883"/>
    </cofactor>
</comment>
<feature type="signal peptide" evidence="9">
    <location>
        <begin position="1"/>
        <end position="20"/>
    </location>
</feature>
<dbReference type="InterPro" id="IPR010014">
    <property type="entry name" value="DHP2"/>
</dbReference>
<keyword evidence="5 7" id="KW-0408">Iron</keyword>
<dbReference type="GO" id="GO:0051536">
    <property type="term" value="F:iron-sulfur cluster binding"/>
    <property type="evidence" value="ECO:0007669"/>
    <property type="project" value="UniProtKB-KW"/>
</dbReference>
<comment type="pathway">
    <text evidence="2 7">Protein modification; peptidyl-diphthamide biosynthesis.</text>
</comment>
<dbReference type="Gene3D" id="3.40.50.11840">
    <property type="entry name" value="Diphthamide synthesis DPH1/DPH2 domain 1"/>
    <property type="match status" value="1"/>
</dbReference>
<dbReference type="InterPro" id="IPR042265">
    <property type="entry name" value="DPH1/DPH2_3"/>
</dbReference>
<dbReference type="GO" id="GO:0090560">
    <property type="term" value="F:2-(3-amino-3-carboxypropyl)histidine synthase activity"/>
    <property type="evidence" value="ECO:0007669"/>
    <property type="project" value="InterPro"/>
</dbReference>
<dbReference type="Proteomes" id="UP001174936">
    <property type="component" value="Unassembled WGS sequence"/>
</dbReference>
<name>A0AA39YB62_9PEZI</name>
<comment type="similarity">
    <text evidence="3 7">Belongs to the DPH1/DPH2 family. DPH2 subfamily.</text>
</comment>
<evidence type="ECO:0000256" key="4">
    <source>
        <dbReference type="ARBA" id="ARBA00022723"/>
    </source>
</evidence>
<gene>
    <name evidence="10" type="ORF">B0T16DRAFT_388896</name>
</gene>
<comment type="function">
    <text evidence="7">Required for the first step of diphthamide biosynthesis, a post-translational modification of histidine which occurs in elongation factor 2. DPH1 and DPH2 transfer a 3-amino-3-carboxypropyl (ACP) group from S-adenosyl-L-methionine (SAM) to a histidine residue, the reaction is assisted by a reduction system comprising DPH3 and a NADH-dependent reductase. Facilitates the reduction of the catalytic iron-sulfur cluster found in the DPH1 subunit.</text>
</comment>
<dbReference type="InterPro" id="IPR042263">
    <property type="entry name" value="DPH1/DPH2_1"/>
</dbReference>
<evidence type="ECO:0000256" key="9">
    <source>
        <dbReference type="SAM" id="SignalP"/>
    </source>
</evidence>
<dbReference type="AlphaFoldDB" id="A0AA39YB62"/>
<evidence type="ECO:0000256" key="8">
    <source>
        <dbReference type="SAM" id="MobiDB-lite"/>
    </source>
</evidence>
<reference evidence="10" key="1">
    <citation type="submission" date="2023-06" db="EMBL/GenBank/DDBJ databases">
        <title>Genome-scale phylogeny and comparative genomics of the fungal order Sordariales.</title>
        <authorList>
            <consortium name="Lawrence Berkeley National Laboratory"/>
            <person name="Hensen N."/>
            <person name="Bonometti L."/>
            <person name="Westerberg I."/>
            <person name="Brannstrom I.O."/>
            <person name="Guillou S."/>
            <person name="Cros-Aarteil S."/>
            <person name="Calhoun S."/>
            <person name="Haridas S."/>
            <person name="Kuo A."/>
            <person name="Mondo S."/>
            <person name="Pangilinan J."/>
            <person name="Riley R."/>
            <person name="Labutti K."/>
            <person name="Andreopoulos B."/>
            <person name="Lipzen A."/>
            <person name="Chen C."/>
            <person name="Yanf M."/>
            <person name="Daum C."/>
            <person name="Ng V."/>
            <person name="Clum A."/>
            <person name="Steindorff A."/>
            <person name="Ohm R."/>
            <person name="Martin F."/>
            <person name="Silar P."/>
            <person name="Natvig D."/>
            <person name="Lalanne C."/>
            <person name="Gautier V."/>
            <person name="Ament-Velasquez S.L."/>
            <person name="Kruys A."/>
            <person name="Hutchinson M.I."/>
            <person name="Powell A.J."/>
            <person name="Barry K."/>
            <person name="Miller A.N."/>
            <person name="Grigoriev I.V."/>
            <person name="Debuchy R."/>
            <person name="Gladieux P."/>
            <person name="Thoren M.H."/>
            <person name="Johannesson H."/>
        </authorList>
    </citation>
    <scope>NUCLEOTIDE SEQUENCE</scope>
    <source>
        <strain evidence="10">SMH2532-1</strain>
    </source>
</reference>
<evidence type="ECO:0000256" key="1">
    <source>
        <dbReference type="ARBA" id="ARBA00001966"/>
    </source>
</evidence>
<dbReference type="PANTHER" id="PTHR10762">
    <property type="entry name" value="DIPHTHAMIDE BIOSYNTHESIS PROTEIN"/>
    <property type="match status" value="1"/>
</dbReference>
<accession>A0AA39YB62</accession>
<keyword evidence="6 7" id="KW-0411">Iron-sulfur</keyword>
<keyword evidence="4 7" id="KW-0479">Metal-binding</keyword>
<comment type="subcellular location">
    <subcellularLocation>
        <location evidence="7">Cytoplasm</location>
    </subcellularLocation>
</comment>
<dbReference type="FunFam" id="3.40.50.11840:FF:000010">
    <property type="entry name" value="2-(3-amino-3-carboxypropyl)histidine synthase subunit 2"/>
    <property type="match status" value="1"/>
</dbReference>
<evidence type="ECO:0000256" key="5">
    <source>
        <dbReference type="ARBA" id="ARBA00023004"/>
    </source>
</evidence>
<dbReference type="FunFam" id="3.40.50.11860:FF:000001">
    <property type="entry name" value="2-(3-amino-3-carboxypropyl)histidine synthase subunit 2"/>
    <property type="match status" value="1"/>
</dbReference>
<dbReference type="InterPro" id="IPR011042">
    <property type="entry name" value="6-blade_b-propeller_TolB-like"/>
</dbReference>
<dbReference type="GO" id="GO:0017183">
    <property type="term" value="P:protein histidyl modification to diphthamide"/>
    <property type="evidence" value="ECO:0007669"/>
    <property type="project" value="InterPro"/>
</dbReference>
<dbReference type="SFLD" id="SFLDS00032">
    <property type="entry name" value="Radical_SAM_3-amino-3-carboxyp"/>
    <property type="match status" value="1"/>
</dbReference>
<dbReference type="PANTHER" id="PTHR10762:SF2">
    <property type="entry name" value="2-(3-AMINO-3-CARBOXYPROPYL)HISTIDINE SYNTHASE SUBUNIT 2"/>
    <property type="match status" value="1"/>
</dbReference>
<organism evidence="10 11">
    <name type="scientific">Cercophora newfieldiana</name>
    <dbReference type="NCBI Taxonomy" id="92897"/>
    <lineage>
        <taxon>Eukaryota</taxon>
        <taxon>Fungi</taxon>
        <taxon>Dikarya</taxon>
        <taxon>Ascomycota</taxon>
        <taxon>Pezizomycotina</taxon>
        <taxon>Sordariomycetes</taxon>
        <taxon>Sordariomycetidae</taxon>
        <taxon>Sordariales</taxon>
        <taxon>Lasiosphaeriaceae</taxon>
        <taxon>Cercophora</taxon>
    </lineage>
</organism>
<feature type="region of interest" description="Disordered" evidence="8">
    <location>
        <begin position="742"/>
        <end position="817"/>
    </location>
</feature>
<proteinExistence type="inferred from homology"/>
<evidence type="ECO:0000256" key="3">
    <source>
        <dbReference type="ARBA" id="ARBA00006179"/>
    </source>
</evidence>
<feature type="compositionally biased region" description="Basic and acidic residues" evidence="8">
    <location>
        <begin position="742"/>
        <end position="759"/>
    </location>
</feature>
<dbReference type="SFLD" id="SFLDG01121">
    <property type="entry name" value="Diphthamide_biosynthesis"/>
    <property type="match status" value="1"/>
</dbReference>
<dbReference type="NCBIfam" id="TIGR00322">
    <property type="entry name" value="diphth2_R"/>
    <property type="match status" value="1"/>
</dbReference>
<evidence type="ECO:0000256" key="7">
    <source>
        <dbReference type="RuleBase" id="RU364133"/>
    </source>
</evidence>
<comment type="caution">
    <text evidence="10">The sequence shown here is derived from an EMBL/GenBank/DDBJ whole genome shotgun (WGS) entry which is preliminary data.</text>
</comment>
<dbReference type="Gene3D" id="2.120.10.30">
    <property type="entry name" value="TolB, C-terminal domain"/>
    <property type="match status" value="1"/>
</dbReference>
<evidence type="ECO:0000313" key="10">
    <source>
        <dbReference type="EMBL" id="KAK0648715.1"/>
    </source>
</evidence>